<feature type="domain" description="Myb-like" evidence="12">
    <location>
        <begin position="842"/>
        <end position="892"/>
    </location>
</feature>
<evidence type="ECO:0000256" key="5">
    <source>
        <dbReference type="ARBA" id="ARBA00023125"/>
    </source>
</evidence>
<evidence type="ECO:0000313" key="14">
    <source>
        <dbReference type="EMBL" id="GFH55581.1"/>
    </source>
</evidence>
<feature type="domain" description="HTH myb-type" evidence="13">
    <location>
        <begin position="849"/>
        <end position="896"/>
    </location>
</feature>
<dbReference type="GO" id="GO:0001006">
    <property type="term" value="F:RNA polymerase III type 3 promoter sequence-specific DNA binding"/>
    <property type="evidence" value="ECO:0007669"/>
    <property type="project" value="TreeGrafter"/>
</dbReference>
<feature type="compositionally biased region" description="Acidic residues" evidence="10">
    <location>
        <begin position="52"/>
        <end position="77"/>
    </location>
</feature>
<dbReference type="PROSITE" id="PS50089">
    <property type="entry name" value="ZF_RING_2"/>
    <property type="match status" value="1"/>
</dbReference>
<keyword evidence="5" id="KW-0238">DNA-binding</keyword>
<keyword evidence="4" id="KW-0805">Transcription regulation</keyword>
<feature type="coiled-coil region" evidence="9">
    <location>
        <begin position="1313"/>
        <end position="1343"/>
    </location>
</feature>
<dbReference type="InterPro" id="IPR009057">
    <property type="entry name" value="Homeodomain-like_sf"/>
</dbReference>
<dbReference type="Proteomes" id="UP001054902">
    <property type="component" value="Unassembled WGS sequence"/>
</dbReference>
<feature type="domain" description="HTH myb-type" evidence="13">
    <location>
        <begin position="730"/>
        <end position="783"/>
    </location>
</feature>
<dbReference type="PROSITE" id="PS51294">
    <property type="entry name" value="HTH_MYB"/>
    <property type="match status" value="8"/>
</dbReference>
<dbReference type="PANTHER" id="PTHR46621">
    <property type="entry name" value="SNRNA-ACTIVATING PROTEIN COMPLEX SUBUNIT 4"/>
    <property type="match status" value="1"/>
</dbReference>
<keyword evidence="7" id="KW-0539">Nucleus</keyword>
<evidence type="ECO:0000256" key="6">
    <source>
        <dbReference type="ARBA" id="ARBA00023163"/>
    </source>
</evidence>
<feature type="domain" description="HTH myb-type" evidence="13">
    <location>
        <begin position="897"/>
        <end position="947"/>
    </location>
</feature>
<evidence type="ECO:0000256" key="1">
    <source>
        <dbReference type="ARBA" id="ARBA00022723"/>
    </source>
</evidence>
<dbReference type="Pfam" id="PF13921">
    <property type="entry name" value="Myb_DNA-bind_6"/>
    <property type="match status" value="3"/>
</dbReference>
<dbReference type="GO" id="GO:0000978">
    <property type="term" value="F:RNA polymerase II cis-regulatory region sequence-specific DNA binding"/>
    <property type="evidence" value="ECO:0007669"/>
    <property type="project" value="TreeGrafter"/>
</dbReference>
<feature type="region of interest" description="Disordered" evidence="10">
    <location>
        <begin position="1"/>
        <end position="28"/>
    </location>
</feature>
<evidence type="ECO:0000313" key="15">
    <source>
        <dbReference type="Proteomes" id="UP001054902"/>
    </source>
</evidence>
<evidence type="ECO:0000256" key="10">
    <source>
        <dbReference type="SAM" id="MobiDB-lite"/>
    </source>
</evidence>
<dbReference type="PANTHER" id="PTHR46621:SF1">
    <property type="entry name" value="SNRNA-ACTIVATING PROTEIN COMPLEX SUBUNIT 4"/>
    <property type="match status" value="1"/>
</dbReference>
<dbReference type="EMBL" id="BLLK01000049">
    <property type="protein sequence ID" value="GFH55581.1"/>
    <property type="molecule type" value="Genomic_DNA"/>
</dbReference>
<feature type="domain" description="Myb-like" evidence="12">
    <location>
        <begin position="109"/>
        <end position="156"/>
    </location>
</feature>
<feature type="domain" description="Myb-like" evidence="12">
    <location>
        <begin position="785"/>
        <end position="830"/>
    </location>
</feature>
<dbReference type="CDD" id="cd00167">
    <property type="entry name" value="SANT"/>
    <property type="match status" value="8"/>
</dbReference>
<feature type="compositionally biased region" description="Basic residues" evidence="10">
    <location>
        <begin position="432"/>
        <end position="442"/>
    </location>
</feature>
<feature type="domain" description="Myb-like" evidence="12">
    <location>
        <begin position="281"/>
        <end position="331"/>
    </location>
</feature>
<dbReference type="SMART" id="SM00184">
    <property type="entry name" value="RING"/>
    <property type="match status" value="1"/>
</dbReference>
<dbReference type="GO" id="GO:0042795">
    <property type="term" value="P:snRNA transcription by RNA polymerase II"/>
    <property type="evidence" value="ECO:0007669"/>
    <property type="project" value="TreeGrafter"/>
</dbReference>
<gene>
    <name evidence="14" type="ORF">CTEN210_12057</name>
</gene>
<dbReference type="SMART" id="SM00717">
    <property type="entry name" value="SANT"/>
    <property type="match status" value="8"/>
</dbReference>
<feature type="compositionally biased region" description="Basic and acidic residues" evidence="10">
    <location>
        <begin position="373"/>
        <end position="388"/>
    </location>
</feature>
<feature type="region of interest" description="Disordered" evidence="10">
    <location>
        <begin position="343"/>
        <end position="443"/>
    </location>
</feature>
<evidence type="ECO:0000259" key="12">
    <source>
        <dbReference type="PROSITE" id="PS50090"/>
    </source>
</evidence>
<keyword evidence="9" id="KW-0175">Coiled coil</keyword>
<evidence type="ECO:0000256" key="2">
    <source>
        <dbReference type="ARBA" id="ARBA00022771"/>
    </source>
</evidence>
<evidence type="ECO:0000256" key="4">
    <source>
        <dbReference type="ARBA" id="ARBA00023015"/>
    </source>
</evidence>
<feature type="compositionally biased region" description="Basic and acidic residues" evidence="10">
    <location>
        <begin position="666"/>
        <end position="690"/>
    </location>
</feature>
<feature type="domain" description="Myb-like" evidence="12">
    <location>
        <begin position="231"/>
        <end position="280"/>
    </location>
</feature>
<organism evidence="14 15">
    <name type="scientific">Chaetoceros tenuissimus</name>
    <dbReference type="NCBI Taxonomy" id="426638"/>
    <lineage>
        <taxon>Eukaryota</taxon>
        <taxon>Sar</taxon>
        <taxon>Stramenopiles</taxon>
        <taxon>Ochrophyta</taxon>
        <taxon>Bacillariophyta</taxon>
        <taxon>Coscinodiscophyceae</taxon>
        <taxon>Chaetocerotophycidae</taxon>
        <taxon>Chaetocerotales</taxon>
        <taxon>Chaetocerotaceae</taxon>
        <taxon>Chaetoceros</taxon>
    </lineage>
</organism>
<comment type="caution">
    <text evidence="14">The sequence shown here is derived from an EMBL/GenBank/DDBJ whole genome shotgun (WGS) entry which is preliminary data.</text>
</comment>
<dbReference type="InterPro" id="IPR017907">
    <property type="entry name" value="Znf_RING_CS"/>
</dbReference>
<keyword evidence="2 8" id="KW-0863">Zinc-finger</keyword>
<dbReference type="InterPro" id="IPR001841">
    <property type="entry name" value="Znf_RING"/>
</dbReference>
<dbReference type="InterPro" id="IPR017930">
    <property type="entry name" value="Myb_dom"/>
</dbReference>
<feature type="domain" description="HTH myb-type" evidence="13">
    <location>
        <begin position="281"/>
        <end position="336"/>
    </location>
</feature>
<evidence type="ECO:0000256" key="3">
    <source>
        <dbReference type="ARBA" id="ARBA00022833"/>
    </source>
</evidence>
<feature type="domain" description="Myb-like" evidence="12">
    <location>
        <begin position="160"/>
        <end position="212"/>
    </location>
</feature>
<proteinExistence type="predicted"/>
<feature type="compositionally biased region" description="Polar residues" evidence="10">
    <location>
        <begin position="348"/>
        <end position="358"/>
    </location>
</feature>
<dbReference type="Pfam" id="PF00097">
    <property type="entry name" value="zf-C3HC4"/>
    <property type="match status" value="1"/>
</dbReference>
<dbReference type="PROSITE" id="PS00518">
    <property type="entry name" value="ZF_RING_1"/>
    <property type="match status" value="1"/>
</dbReference>
<evidence type="ECO:0000256" key="8">
    <source>
        <dbReference type="PROSITE-ProRule" id="PRU00175"/>
    </source>
</evidence>
<evidence type="ECO:0000256" key="7">
    <source>
        <dbReference type="ARBA" id="ARBA00023242"/>
    </source>
</evidence>
<feature type="compositionally biased region" description="Basic and acidic residues" evidence="10">
    <location>
        <begin position="401"/>
        <end position="421"/>
    </location>
</feature>
<keyword evidence="6" id="KW-0804">Transcription</keyword>
<protein>
    <submittedName>
        <fullName evidence="14">Uncharacterized protein</fullName>
    </submittedName>
</protein>
<evidence type="ECO:0000256" key="9">
    <source>
        <dbReference type="SAM" id="Coils"/>
    </source>
</evidence>
<evidence type="ECO:0000259" key="13">
    <source>
        <dbReference type="PROSITE" id="PS51294"/>
    </source>
</evidence>
<feature type="domain" description="Myb-like" evidence="12">
    <location>
        <begin position="893"/>
        <end position="943"/>
    </location>
</feature>
<dbReference type="PROSITE" id="PS50090">
    <property type="entry name" value="MYB_LIKE"/>
    <property type="match status" value="8"/>
</dbReference>
<dbReference type="GO" id="GO:0008270">
    <property type="term" value="F:zinc ion binding"/>
    <property type="evidence" value="ECO:0007669"/>
    <property type="project" value="UniProtKB-KW"/>
</dbReference>
<feature type="compositionally biased region" description="Polar residues" evidence="10">
    <location>
        <begin position="389"/>
        <end position="399"/>
    </location>
</feature>
<dbReference type="InterPro" id="IPR018957">
    <property type="entry name" value="Znf_C3HC4_RING-type"/>
</dbReference>
<feature type="region of interest" description="Disordered" evidence="10">
    <location>
        <begin position="601"/>
        <end position="709"/>
    </location>
</feature>
<dbReference type="GO" id="GO:0042796">
    <property type="term" value="P:snRNA transcription by RNA polymerase III"/>
    <property type="evidence" value="ECO:0007669"/>
    <property type="project" value="TreeGrafter"/>
</dbReference>
<name>A0AAD3D2G9_9STRA</name>
<evidence type="ECO:0000259" key="11">
    <source>
        <dbReference type="PROSITE" id="PS50089"/>
    </source>
</evidence>
<feature type="domain" description="HTH myb-type" evidence="13">
    <location>
        <begin position="167"/>
        <end position="215"/>
    </location>
</feature>
<sequence>MFQYQEDDESEVSLGEESEVEVEKESLPRKRQRFNMRLRKRLNGSEGMFNEEYSDSDFEDGNEEDASYLSEEEDIDLSEAEEMDIAEEEEEEDCGTEVFEATTIHETKKSRGKYKKWTSQDDEALRNSVNKYGYGYWEEIATEVQGATPNQCYHRWMTKLKQISPNPWKRLEDSKLRELVEKHGCKRKWTVISKEMKGRSARQCQERWREIDHKQPPSKNRKTAQSGHFTRWSLEDDAKLMKLVKIHGHHEWTIIAKVLMKQSNVKRAGKQCRERWLNHLAPNIKKGEWTDREDLLLEKLQKMKGNKWVEIAKYMKGRTENDVKNRFNSASFKRKQVVSIEKNDTRDSLSSGQTTRLSKYQFEKLKRPPVRNAKVDRRDRLASRKSDSLNRATVISTTSKRQKDENAKKEVVTTADAKDIVPSKVTGSSSKKEKRSSKKRKFSREEKLEPWSNALEILVNHFGWNVVPGQGGFISTYYIPGGLEYEENGLEYVKKTWIENVDYYVTEEAAIKAVHKIYGWTGPQIDFPDKNSDWQVMYSVLEFVNQLQYPSAVSTTRYMKEFIGFKKSTLTRNVHYFETEDDIKEFAHKKYGWVGPVDKPYSLGKRRTPRRNEEDHKSMTFKPATLINTPREDNTQSARTASEKNKNQIRSETPKRASPNYIAEDVNMREPLKYDEDDDCKKRVSHKAAEKTGNNKVNHTPNKKSESLKRKRWITEEEEHVGLKVKHWTTWTAEEDKALLASVKKHGRTNTGRSNWKRIAEEVPNRTSEQCQYRWNSQFTTTFIPWKLHEDTKLRELVEKYGFELNWTVISNEMEGRSAAECEERWSEHIPPNNMKISVNRKGPISSKRWSPEKDAKLVTLIKIHGKKWTLIAKEFEGKTAPQCRDRWCNHLDPNINKNAWTKEEDLLLVKLQKEKGNSWAEIAKCMNGRTDNDVKNRFNGAASIKHLLLSGAKKHVDSKSTNASTKQGRSSSTDDRNLIEGITTQSIDSDDSNDLNNITKVSKRSLACKDDNNVKSTKEKRAKNISREEEKLQLKGFPSKIVIPQALLYPISVDFIKNYDISTNCCASEDKMWNFMFTILKVFAYPQAPSELRSKNIWRTRAMRYLNYFSALILFIKYQDHDKLPEELRCDGIPPWWYVTRFSNHFQLSCCDPTFDNDGLNLEIYNKFRCMQTTFINWTKWVRLQRIFKLKLEDGYLDCSLDVNSERLYSDLQRFLNSYNRQYNIGAYDEAWFNKGTKKCTDEDRHDELKNTASKGLHHFEIALMETVFQAKPLIQDKKYKQFAALKIDSIDCGPASGRIDDEYKKKMDKIVKEKDSIIDAKNNEIERLKQQLAMNKQLQEMQAFAKDLQEDLQCPICFNPMKDPCIVPECCHRFCYVCIEDAIAKCGKECPICRARITSKRDLRRDELFGRIAKAVCGQEDEEEDSREKS</sequence>
<dbReference type="InterPro" id="IPR013083">
    <property type="entry name" value="Znf_RING/FYVE/PHD"/>
</dbReference>
<dbReference type="InterPro" id="IPR051575">
    <property type="entry name" value="Myb-like_DNA-bd"/>
</dbReference>
<feature type="compositionally biased region" description="Acidic residues" evidence="10">
    <location>
        <begin position="1"/>
        <end position="20"/>
    </location>
</feature>
<dbReference type="Pfam" id="PF00249">
    <property type="entry name" value="Myb_DNA-binding"/>
    <property type="match status" value="3"/>
</dbReference>
<dbReference type="Gene3D" id="1.10.10.60">
    <property type="entry name" value="Homeodomain-like"/>
    <property type="match status" value="8"/>
</dbReference>
<feature type="domain" description="Myb-like" evidence="12">
    <location>
        <begin position="731"/>
        <end position="779"/>
    </location>
</feature>
<reference evidence="14 15" key="1">
    <citation type="journal article" date="2021" name="Sci. Rep.">
        <title>The genome of the diatom Chaetoceros tenuissimus carries an ancient integrated fragment of an extant virus.</title>
        <authorList>
            <person name="Hongo Y."/>
            <person name="Kimura K."/>
            <person name="Takaki Y."/>
            <person name="Yoshida Y."/>
            <person name="Baba S."/>
            <person name="Kobayashi G."/>
            <person name="Nagasaki K."/>
            <person name="Hano T."/>
            <person name="Tomaru Y."/>
        </authorList>
    </citation>
    <scope>NUCLEOTIDE SEQUENCE [LARGE SCALE GENOMIC DNA]</scope>
    <source>
        <strain evidence="14 15">NIES-3715</strain>
    </source>
</reference>
<dbReference type="Gene3D" id="3.30.40.10">
    <property type="entry name" value="Zinc/RING finger domain, C3HC4 (zinc finger)"/>
    <property type="match status" value="1"/>
</dbReference>
<feature type="region of interest" description="Disordered" evidence="10">
    <location>
        <begin position="45"/>
        <end position="77"/>
    </location>
</feature>
<keyword evidence="3" id="KW-0862">Zinc</keyword>
<feature type="domain" description="HTH myb-type" evidence="13">
    <location>
        <begin position="785"/>
        <end position="834"/>
    </location>
</feature>
<feature type="domain" description="HTH myb-type" evidence="13">
    <location>
        <begin position="116"/>
        <end position="164"/>
    </location>
</feature>
<dbReference type="SUPFAM" id="SSF46689">
    <property type="entry name" value="Homeodomain-like"/>
    <property type="match status" value="4"/>
</dbReference>
<feature type="domain" description="HTH myb-type" evidence="13">
    <location>
        <begin position="231"/>
        <end position="280"/>
    </location>
</feature>
<keyword evidence="1" id="KW-0479">Metal-binding</keyword>
<dbReference type="InterPro" id="IPR001005">
    <property type="entry name" value="SANT/Myb"/>
</dbReference>
<dbReference type="GO" id="GO:0019185">
    <property type="term" value="C:snRNA-activating protein complex"/>
    <property type="evidence" value="ECO:0007669"/>
    <property type="project" value="TreeGrafter"/>
</dbReference>
<dbReference type="SUPFAM" id="SSF57850">
    <property type="entry name" value="RING/U-box"/>
    <property type="match status" value="1"/>
</dbReference>
<accession>A0AAD3D2G9</accession>
<feature type="region of interest" description="Disordered" evidence="10">
    <location>
        <begin position="956"/>
        <end position="979"/>
    </location>
</feature>
<keyword evidence="15" id="KW-1185">Reference proteome</keyword>
<feature type="compositionally biased region" description="Polar residues" evidence="10">
    <location>
        <begin position="960"/>
        <end position="972"/>
    </location>
</feature>
<feature type="domain" description="RING-type" evidence="11">
    <location>
        <begin position="1356"/>
        <end position="1396"/>
    </location>
</feature>